<gene>
    <name evidence="3" type="ORF">AArc1_3514</name>
</gene>
<feature type="transmembrane region" description="Helical" evidence="2">
    <location>
        <begin position="151"/>
        <end position="184"/>
    </location>
</feature>
<feature type="transmembrane region" description="Helical" evidence="2">
    <location>
        <begin position="65"/>
        <end position="84"/>
    </location>
</feature>
<keyword evidence="2" id="KW-0812">Transmembrane</keyword>
<dbReference type="RefSeq" id="WP_117365695.1">
    <property type="nucleotide sequence ID" value="NZ_CP024047.1"/>
</dbReference>
<sequence>MSKNELSETGDASDGPLGRVQGGLSRLLGEKPTSEHALLVLFFAFGAVMFVGADGYSHEARLFPQILSAIVVVLSVLLLLRNYLPGPIRSFVAEPFQIGSDTDLSEEYGDADETESGDDAEESPSENATDGEEDELTGAYVYDVDDWVGPAVVALLSVGYLVLALVIGLIYSTPLFVAAYLLWANRPLGADMRAKLGSILEIVALSALAFVIALGFEWVAPRSISEGIWTGWEIVLPLGGL</sequence>
<evidence type="ECO:0000313" key="4">
    <source>
        <dbReference type="Proteomes" id="UP000258707"/>
    </source>
</evidence>
<feature type="transmembrane region" description="Helical" evidence="2">
    <location>
        <begin position="196"/>
        <end position="216"/>
    </location>
</feature>
<evidence type="ECO:0000256" key="1">
    <source>
        <dbReference type="SAM" id="MobiDB-lite"/>
    </source>
</evidence>
<organism evidence="3 4">
    <name type="scientific">Natrarchaeobaculum sulfurireducens</name>
    <dbReference type="NCBI Taxonomy" id="2044521"/>
    <lineage>
        <taxon>Archaea</taxon>
        <taxon>Methanobacteriati</taxon>
        <taxon>Methanobacteriota</taxon>
        <taxon>Stenosarchaea group</taxon>
        <taxon>Halobacteria</taxon>
        <taxon>Halobacteriales</taxon>
        <taxon>Natrialbaceae</taxon>
        <taxon>Natrarchaeobaculum</taxon>
    </lineage>
</organism>
<dbReference type="GeneID" id="37640261"/>
<dbReference type="KEGG" id="nan:AArc1_3514"/>
<reference evidence="4" key="1">
    <citation type="submission" date="2017-10" db="EMBL/GenBank/DDBJ databases">
        <title>Phenotypic and genomic properties of facultatively anaerobic sulfur-reducing natronoarchaea from hypersaline soda lakes.</title>
        <authorList>
            <person name="Sorokin D.Y."/>
            <person name="Kublanov I.V."/>
            <person name="Roman P."/>
            <person name="Sinninghe Damste J.S."/>
            <person name="Golyshin P.N."/>
            <person name="Rojo D."/>
            <person name="Ciordia S."/>
            <person name="Mena Md.C."/>
            <person name="Ferrer M."/>
            <person name="Messina E."/>
            <person name="Smedile F."/>
            <person name="La Spada G."/>
            <person name="La Cono V."/>
            <person name="Yakimov M.M."/>
        </authorList>
    </citation>
    <scope>NUCLEOTIDE SEQUENCE [LARGE SCALE GENOMIC DNA]</scope>
    <source>
        <strain evidence="4">AArc1</strain>
    </source>
</reference>
<feature type="region of interest" description="Disordered" evidence="1">
    <location>
        <begin position="103"/>
        <end position="132"/>
    </location>
</feature>
<name>A0A346PJW1_9EURY</name>
<protein>
    <submittedName>
        <fullName evidence="3">Putative membrane protein</fullName>
    </submittedName>
</protein>
<dbReference type="AlphaFoldDB" id="A0A346PJW1"/>
<feature type="transmembrane region" description="Helical" evidence="2">
    <location>
        <begin position="36"/>
        <end position="53"/>
    </location>
</feature>
<dbReference type="Proteomes" id="UP000258707">
    <property type="component" value="Chromosome"/>
</dbReference>
<keyword evidence="2" id="KW-0472">Membrane</keyword>
<dbReference type="EMBL" id="CP024047">
    <property type="protein sequence ID" value="AXR79806.1"/>
    <property type="molecule type" value="Genomic_DNA"/>
</dbReference>
<accession>A0A346PJW1</accession>
<keyword evidence="2" id="KW-1133">Transmembrane helix</keyword>
<evidence type="ECO:0000313" key="3">
    <source>
        <dbReference type="EMBL" id="AXR79806.1"/>
    </source>
</evidence>
<proteinExistence type="predicted"/>
<evidence type="ECO:0000256" key="2">
    <source>
        <dbReference type="SAM" id="Phobius"/>
    </source>
</evidence>